<accession>A0AAV3Q7K6</accession>
<evidence type="ECO:0000313" key="2">
    <source>
        <dbReference type="Proteomes" id="UP001454036"/>
    </source>
</evidence>
<reference evidence="1 2" key="1">
    <citation type="submission" date="2024-01" db="EMBL/GenBank/DDBJ databases">
        <title>The complete chloroplast genome sequence of Lithospermum erythrorhizon: insights into the phylogenetic relationship among Boraginaceae species and the maternal lineages of purple gromwells.</title>
        <authorList>
            <person name="Okada T."/>
            <person name="Watanabe K."/>
        </authorList>
    </citation>
    <scope>NUCLEOTIDE SEQUENCE [LARGE SCALE GENOMIC DNA]</scope>
</reference>
<name>A0AAV3Q7K6_LITER</name>
<proteinExistence type="predicted"/>
<gene>
    <name evidence="1" type="ORF">LIER_16039</name>
</gene>
<dbReference type="Pfam" id="PF05212">
    <property type="entry name" value="DUF707"/>
    <property type="match status" value="1"/>
</dbReference>
<dbReference type="InterPro" id="IPR007877">
    <property type="entry name" value="DUF707"/>
</dbReference>
<dbReference type="Proteomes" id="UP001454036">
    <property type="component" value="Unassembled WGS sequence"/>
</dbReference>
<dbReference type="AlphaFoldDB" id="A0AAV3Q7K6"/>
<protein>
    <submittedName>
        <fullName evidence="1">Uncharacterized protein</fullName>
    </submittedName>
</protein>
<sequence>MMVDTKRKKSFLCSGLPCAILLSAAFFVASVLVVIDHKQRFPEWQVIDIIRTINSSSNKICERKCKTDGSEALPRGIVVRTTNLETQTLWEHVDDKKRKPLKNLLAIAVGLKQKQNVNQIINKFPSTKFAIMLFHYDGNVDGWSDLEWSTRAIHISAINQTKWWFAKRFLHPDIIADYAYIFLWDEDLGVEHFHVDRYLSIVKEEGLEISQPAVDADLSEVHHKITAREKNSTAHRY</sequence>
<dbReference type="PANTHER" id="PTHR31210:SF8">
    <property type="entry name" value="DUF707 DOMAIN-CONTAINING PROTEIN"/>
    <property type="match status" value="1"/>
</dbReference>
<comment type="caution">
    <text evidence="1">The sequence shown here is derived from an EMBL/GenBank/DDBJ whole genome shotgun (WGS) entry which is preliminary data.</text>
</comment>
<dbReference type="PANTHER" id="PTHR31210">
    <property type="entry name" value="OS06G0731900 PROTEIN"/>
    <property type="match status" value="1"/>
</dbReference>
<organism evidence="1 2">
    <name type="scientific">Lithospermum erythrorhizon</name>
    <name type="common">Purple gromwell</name>
    <name type="synonym">Lithospermum officinale var. erythrorhizon</name>
    <dbReference type="NCBI Taxonomy" id="34254"/>
    <lineage>
        <taxon>Eukaryota</taxon>
        <taxon>Viridiplantae</taxon>
        <taxon>Streptophyta</taxon>
        <taxon>Embryophyta</taxon>
        <taxon>Tracheophyta</taxon>
        <taxon>Spermatophyta</taxon>
        <taxon>Magnoliopsida</taxon>
        <taxon>eudicotyledons</taxon>
        <taxon>Gunneridae</taxon>
        <taxon>Pentapetalae</taxon>
        <taxon>asterids</taxon>
        <taxon>lamiids</taxon>
        <taxon>Boraginales</taxon>
        <taxon>Boraginaceae</taxon>
        <taxon>Boraginoideae</taxon>
        <taxon>Lithospermeae</taxon>
        <taxon>Lithospermum</taxon>
    </lineage>
</organism>
<keyword evidence="2" id="KW-1185">Reference proteome</keyword>
<dbReference type="EMBL" id="BAABME010003547">
    <property type="protein sequence ID" value="GAA0159208.1"/>
    <property type="molecule type" value="Genomic_DNA"/>
</dbReference>
<evidence type="ECO:0000313" key="1">
    <source>
        <dbReference type="EMBL" id="GAA0159208.1"/>
    </source>
</evidence>